<gene>
    <name evidence="1" type="ORF">GCM10011574_34900</name>
</gene>
<proteinExistence type="predicted"/>
<organism evidence="1 2">
    <name type="scientific">Microbispora bryophytorum</name>
    <dbReference type="NCBI Taxonomy" id="1460882"/>
    <lineage>
        <taxon>Bacteria</taxon>
        <taxon>Bacillati</taxon>
        <taxon>Actinomycetota</taxon>
        <taxon>Actinomycetes</taxon>
        <taxon>Streptosporangiales</taxon>
        <taxon>Streptosporangiaceae</taxon>
        <taxon>Microbispora</taxon>
    </lineage>
</organism>
<reference evidence="1" key="2">
    <citation type="submission" date="2020-09" db="EMBL/GenBank/DDBJ databases">
        <authorList>
            <person name="Sun Q."/>
            <person name="Zhou Y."/>
        </authorList>
    </citation>
    <scope>NUCLEOTIDE SEQUENCE</scope>
    <source>
        <strain evidence="1">CGMCC 4.7138</strain>
    </source>
</reference>
<dbReference type="EMBL" id="BMMN01000005">
    <property type="protein sequence ID" value="GGO14463.1"/>
    <property type="molecule type" value="Genomic_DNA"/>
</dbReference>
<evidence type="ECO:0000313" key="1">
    <source>
        <dbReference type="EMBL" id="GGO14463.1"/>
    </source>
</evidence>
<comment type="caution">
    <text evidence="1">The sequence shown here is derived from an EMBL/GenBank/DDBJ whole genome shotgun (WGS) entry which is preliminary data.</text>
</comment>
<accession>A0A8H9GZC4</accession>
<protein>
    <submittedName>
        <fullName evidence="1">Uncharacterized protein</fullName>
    </submittedName>
</protein>
<name>A0A8H9GZC4_9ACTN</name>
<dbReference type="Proteomes" id="UP000653480">
    <property type="component" value="Unassembled WGS sequence"/>
</dbReference>
<evidence type="ECO:0000313" key="2">
    <source>
        <dbReference type="Proteomes" id="UP000653480"/>
    </source>
</evidence>
<sequence length="81" mass="9265">MSYRVELHVAALSQMKGLPGEALDALISRTTDLLEEPWDARSLYKDEPEFRMTTFGEFGVMYFKVDEADELITIFNVTWAG</sequence>
<keyword evidence="2" id="KW-1185">Reference proteome</keyword>
<dbReference type="AlphaFoldDB" id="A0A8H9GZC4"/>
<reference evidence="1" key="1">
    <citation type="journal article" date="2014" name="Int. J. Syst. Evol. Microbiol.">
        <title>Complete genome sequence of Corynebacterium casei LMG S-19264T (=DSM 44701T), isolated from a smear-ripened cheese.</title>
        <authorList>
            <consortium name="US DOE Joint Genome Institute (JGI-PGF)"/>
            <person name="Walter F."/>
            <person name="Albersmeier A."/>
            <person name="Kalinowski J."/>
            <person name="Ruckert C."/>
        </authorList>
    </citation>
    <scope>NUCLEOTIDE SEQUENCE</scope>
    <source>
        <strain evidence="1">CGMCC 4.7138</strain>
    </source>
</reference>